<dbReference type="PANTHER" id="PTHR21724">
    <property type="entry name" value="SHKT DOMAIN-CONTAINING PROTEIN"/>
    <property type="match status" value="1"/>
</dbReference>
<protein>
    <recommendedName>
        <fullName evidence="3">ShKT domain-containing protein</fullName>
    </recommendedName>
</protein>
<dbReference type="InterPro" id="IPR003582">
    <property type="entry name" value="ShKT_dom"/>
</dbReference>
<sequence>MMLRLLIVAGFIVGSVLSDCPADSPFKIGNKACAGGTDQECNIEGETEKGTCAKDVTECCFKTRPQLPQMMCPPSNPYVMYFGAGDCTKDNALCGGAGKCVEQYCCFAKAEQNLGKDPACGKDIRGIECTQDSDCAAGGTGGSCKGPADDQKKYCCYTAMPTLPEAGCSPSIPYSAKAACKADGDCKGDGAKCVNSVCCHAQQCAAGKTVSKTKKTCTDDSACDEETGGTCNVGLGICCYGAAAGKTGGAGGPAGSGAPSAAPICPDDKPFVRSLCVSGSCSVPGDVCHLNYACCFGNDAPAVVNPTGPVPAPAPYPPQPRPVNNCRDLLSECAAKAHLCNHNLYIDFMTRNCPLSCNRCHLTGGTTYPTQVGGQYPYNVGSGNCQDANMNCPQWVANGFCSNDFYSKSLKRNLCGRSCGLC</sequence>
<keyword evidence="1" id="KW-1015">Disulfide bond</keyword>
<gene>
    <name evidence="4" type="ORF">QR680_011354</name>
</gene>
<feature type="domain" description="ShKT" evidence="3">
    <location>
        <begin position="385"/>
        <end position="422"/>
    </location>
</feature>
<feature type="disulfide bond" evidence="1">
    <location>
        <begin position="326"/>
        <end position="360"/>
    </location>
</feature>
<feature type="signal peptide" evidence="2">
    <location>
        <begin position="1"/>
        <end position="18"/>
    </location>
</feature>
<comment type="caution">
    <text evidence="4">The sequence shown here is derived from an EMBL/GenBank/DDBJ whole genome shotgun (WGS) entry which is preliminary data.</text>
</comment>
<dbReference type="PROSITE" id="PS51670">
    <property type="entry name" value="SHKT"/>
    <property type="match status" value="2"/>
</dbReference>
<dbReference type="EMBL" id="JAUCMV010000001">
    <property type="protein sequence ID" value="KAK0429389.1"/>
    <property type="molecule type" value="Genomic_DNA"/>
</dbReference>
<dbReference type="Gene3D" id="1.10.10.1940">
    <property type="match status" value="2"/>
</dbReference>
<reference evidence="4" key="1">
    <citation type="submission" date="2023-06" db="EMBL/GenBank/DDBJ databases">
        <title>Genomic analysis of the entomopathogenic nematode Steinernema hermaphroditum.</title>
        <authorList>
            <person name="Schwarz E.M."/>
            <person name="Heppert J.K."/>
            <person name="Baniya A."/>
            <person name="Schwartz H.T."/>
            <person name="Tan C.-H."/>
            <person name="Antoshechkin I."/>
            <person name="Sternberg P.W."/>
            <person name="Goodrich-Blair H."/>
            <person name="Dillman A.R."/>
        </authorList>
    </citation>
    <scope>NUCLEOTIDE SEQUENCE</scope>
    <source>
        <strain evidence="4">PS9179</strain>
        <tissue evidence="4">Whole animal</tissue>
    </source>
</reference>
<keyword evidence="2" id="KW-0732">Signal</keyword>
<feature type="chain" id="PRO_5041460406" description="ShKT domain-containing protein" evidence="2">
    <location>
        <begin position="19"/>
        <end position="422"/>
    </location>
</feature>
<evidence type="ECO:0000313" key="5">
    <source>
        <dbReference type="Proteomes" id="UP001175271"/>
    </source>
</evidence>
<dbReference type="Pfam" id="PF01549">
    <property type="entry name" value="ShK"/>
    <property type="match status" value="2"/>
</dbReference>
<evidence type="ECO:0000259" key="3">
    <source>
        <dbReference type="PROSITE" id="PS51670"/>
    </source>
</evidence>
<name>A0AA39ITG8_9BILA</name>
<evidence type="ECO:0000256" key="1">
    <source>
        <dbReference type="PROSITE-ProRule" id="PRU01005"/>
    </source>
</evidence>
<organism evidence="4 5">
    <name type="scientific">Steinernema hermaphroditum</name>
    <dbReference type="NCBI Taxonomy" id="289476"/>
    <lineage>
        <taxon>Eukaryota</taxon>
        <taxon>Metazoa</taxon>
        <taxon>Ecdysozoa</taxon>
        <taxon>Nematoda</taxon>
        <taxon>Chromadorea</taxon>
        <taxon>Rhabditida</taxon>
        <taxon>Tylenchina</taxon>
        <taxon>Panagrolaimomorpha</taxon>
        <taxon>Strongyloidoidea</taxon>
        <taxon>Steinernematidae</taxon>
        <taxon>Steinernema</taxon>
    </lineage>
</organism>
<dbReference type="PANTHER" id="PTHR21724:SF109">
    <property type="entry name" value="SHKT DOMAIN-CONTAINING PROTEIN"/>
    <property type="match status" value="1"/>
</dbReference>
<dbReference type="SMART" id="SM00254">
    <property type="entry name" value="ShKT"/>
    <property type="match status" value="2"/>
</dbReference>
<evidence type="ECO:0000313" key="4">
    <source>
        <dbReference type="EMBL" id="KAK0429389.1"/>
    </source>
</evidence>
<accession>A0AA39ITG8</accession>
<comment type="caution">
    <text evidence="1">Lacks conserved residue(s) required for the propagation of feature annotation.</text>
</comment>
<evidence type="ECO:0000256" key="2">
    <source>
        <dbReference type="SAM" id="SignalP"/>
    </source>
</evidence>
<dbReference type="AlphaFoldDB" id="A0AA39ITG8"/>
<keyword evidence="5" id="KW-1185">Reference proteome</keyword>
<dbReference type="Proteomes" id="UP001175271">
    <property type="component" value="Unassembled WGS sequence"/>
</dbReference>
<proteinExistence type="predicted"/>
<feature type="domain" description="ShKT" evidence="3">
    <location>
        <begin position="326"/>
        <end position="360"/>
    </location>
</feature>